<evidence type="ECO:0000313" key="1">
    <source>
        <dbReference type="EMBL" id="RIB00519.1"/>
    </source>
</evidence>
<sequence>MAISPEGDFLVELVLKDFDFELQMYDIKISNNKDVSEQKSYRELSRINITFKFTNGQINLSKDKDVDKNLFRWSVAVSDKSTSSSEFRLLAISYISLKDLEYYKKNFDNIHLTQIPNHGFTFVFIIKIINNVYSISDFKNKELPIKYSGVIKFISKKNVVINQNGEKDKQKTDKGSQNADRYTLIILTLSGIYKYQMKNKLIKNIQKLKYPRRVYSAMIRNITFWFNIPSSSVYDSYDFIYSYINDCLNQHYFLADTINEDIKYIELYDLTTNHLVNTFQRQISSESYNFDASSYYAISNNGKLLAYFSLFNGAFKIFSIENGLEIAELITNITDYSGIDIELIDFFQNDEILFACSKAKWFVWDIFGSLRDSVKLEDIGFKIEFPSDFNEKLKK</sequence>
<reference evidence="1 2" key="1">
    <citation type="submission" date="2018-06" db="EMBL/GenBank/DDBJ databases">
        <title>Comparative genomics reveals the genomic features of Rhizophagus irregularis, R. cerebriforme, R. diaphanum and Gigaspora rosea, and their symbiotic lifestyle signature.</title>
        <authorList>
            <person name="Morin E."/>
            <person name="San Clemente H."/>
            <person name="Chen E.C.H."/>
            <person name="De La Providencia I."/>
            <person name="Hainaut M."/>
            <person name="Kuo A."/>
            <person name="Kohler A."/>
            <person name="Murat C."/>
            <person name="Tang N."/>
            <person name="Roy S."/>
            <person name="Loubradou J."/>
            <person name="Henrissat B."/>
            <person name="Grigoriev I.V."/>
            <person name="Corradi N."/>
            <person name="Roux C."/>
            <person name="Martin F.M."/>
        </authorList>
    </citation>
    <scope>NUCLEOTIDE SEQUENCE [LARGE SCALE GENOMIC DNA]</scope>
    <source>
        <strain evidence="1 2">DAOM 194757</strain>
    </source>
</reference>
<dbReference type="Proteomes" id="UP000266673">
    <property type="component" value="Unassembled WGS sequence"/>
</dbReference>
<keyword evidence="2" id="KW-1185">Reference proteome</keyword>
<name>A0A397TVY1_9GLOM</name>
<proteinExistence type="predicted"/>
<protein>
    <recommendedName>
        <fullName evidence="3">WD40-repeat-containing domain protein</fullName>
    </recommendedName>
</protein>
<dbReference type="EMBL" id="QKWP01004060">
    <property type="protein sequence ID" value="RIB00519.1"/>
    <property type="molecule type" value="Genomic_DNA"/>
</dbReference>
<gene>
    <name evidence="1" type="ORF">C2G38_2150836</name>
</gene>
<evidence type="ECO:0008006" key="3">
    <source>
        <dbReference type="Google" id="ProtNLM"/>
    </source>
</evidence>
<evidence type="ECO:0000313" key="2">
    <source>
        <dbReference type="Proteomes" id="UP000266673"/>
    </source>
</evidence>
<dbReference type="SUPFAM" id="SSF82171">
    <property type="entry name" value="DPP6 N-terminal domain-like"/>
    <property type="match status" value="1"/>
</dbReference>
<dbReference type="AlphaFoldDB" id="A0A397TVY1"/>
<accession>A0A397TVY1</accession>
<organism evidence="1 2">
    <name type="scientific">Gigaspora rosea</name>
    <dbReference type="NCBI Taxonomy" id="44941"/>
    <lineage>
        <taxon>Eukaryota</taxon>
        <taxon>Fungi</taxon>
        <taxon>Fungi incertae sedis</taxon>
        <taxon>Mucoromycota</taxon>
        <taxon>Glomeromycotina</taxon>
        <taxon>Glomeromycetes</taxon>
        <taxon>Diversisporales</taxon>
        <taxon>Gigasporaceae</taxon>
        <taxon>Gigaspora</taxon>
    </lineage>
</organism>
<dbReference type="OrthoDB" id="2472025at2759"/>
<comment type="caution">
    <text evidence="1">The sequence shown here is derived from an EMBL/GenBank/DDBJ whole genome shotgun (WGS) entry which is preliminary data.</text>
</comment>